<dbReference type="Proteomes" id="UP000324222">
    <property type="component" value="Unassembled WGS sequence"/>
</dbReference>
<dbReference type="AlphaFoldDB" id="A0A5B7GC15"/>
<dbReference type="EMBL" id="VSRR010012693">
    <property type="protein sequence ID" value="MPC54863.1"/>
    <property type="molecule type" value="Genomic_DNA"/>
</dbReference>
<keyword evidence="3" id="KW-1185">Reference proteome</keyword>
<protein>
    <submittedName>
        <fullName evidence="2">Uncharacterized protein</fullName>
    </submittedName>
</protein>
<dbReference type="PROSITE" id="PS50292">
    <property type="entry name" value="PEROXIDASE_3"/>
    <property type="match status" value="1"/>
</dbReference>
<comment type="caution">
    <text evidence="2">The sequence shown here is derived from an EMBL/GenBank/DDBJ whole genome shotgun (WGS) entry which is preliminary data.</text>
</comment>
<evidence type="ECO:0000256" key="1">
    <source>
        <dbReference type="SAM" id="MobiDB-lite"/>
    </source>
</evidence>
<evidence type="ECO:0000313" key="3">
    <source>
        <dbReference type="Proteomes" id="UP000324222"/>
    </source>
</evidence>
<feature type="region of interest" description="Disordered" evidence="1">
    <location>
        <begin position="1"/>
        <end position="39"/>
    </location>
</feature>
<organism evidence="2 3">
    <name type="scientific">Portunus trituberculatus</name>
    <name type="common">Swimming crab</name>
    <name type="synonym">Neptunus trituberculatus</name>
    <dbReference type="NCBI Taxonomy" id="210409"/>
    <lineage>
        <taxon>Eukaryota</taxon>
        <taxon>Metazoa</taxon>
        <taxon>Ecdysozoa</taxon>
        <taxon>Arthropoda</taxon>
        <taxon>Crustacea</taxon>
        <taxon>Multicrustacea</taxon>
        <taxon>Malacostraca</taxon>
        <taxon>Eumalacostraca</taxon>
        <taxon>Eucarida</taxon>
        <taxon>Decapoda</taxon>
        <taxon>Pleocyemata</taxon>
        <taxon>Brachyura</taxon>
        <taxon>Eubrachyura</taxon>
        <taxon>Portunoidea</taxon>
        <taxon>Portunidae</taxon>
        <taxon>Portuninae</taxon>
        <taxon>Portunus</taxon>
    </lineage>
</organism>
<sequence length="94" mass="9529">MDYKTGTGRRGDSVGQPAVGAGGGAAAAPAGGHAERPSNYCSGWLLPPPQALSQAVLGQCGARHPAHTTTLIVTLTWGQIITLHTLTASLITQL</sequence>
<reference evidence="2 3" key="1">
    <citation type="submission" date="2019-05" db="EMBL/GenBank/DDBJ databases">
        <title>Another draft genome of Portunus trituberculatus and its Hox gene families provides insights of decapod evolution.</title>
        <authorList>
            <person name="Jeong J.-H."/>
            <person name="Song I."/>
            <person name="Kim S."/>
            <person name="Choi T."/>
            <person name="Kim D."/>
            <person name="Ryu S."/>
            <person name="Kim W."/>
        </authorList>
    </citation>
    <scope>NUCLEOTIDE SEQUENCE [LARGE SCALE GENOMIC DNA]</scope>
    <source>
        <tissue evidence="2">Muscle</tissue>
    </source>
</reference>
<dbReference type="InterPro" id="IPR019791">
    <property type="entry name" value="Haem_peroxidase_animal"/>
</dbReference>
<name>A0A5B7GC15_PORTR</name>
<gene>
    <name evidence="2" type="ORF">E2C01_048791</name>
</gene>
<evidence type="ECO:0000313" key="2">
    <source>
        <dbReference type="EMBL" id="MPC54863.1"/>
    </source>
</evidence>
<proteinExistence type="predicted"/>
<accession>A0A5B7GC15</accession>